<evidence type="ECO:0000256" key="2">
    <source>
        <dbReference type="PROSITE-ProRule" id="PRU00285"/>
    </source>
</evidence>
<accession>A0A4D6L7J7</accession>
<feature type="compositionally biased region" description="Polar residues" evidence="4">
    <location>
        <begin position="10"/>
        <end position="29"/>
    </location>
</feature>
<dbReference type="PROSITE" id="PS01031">
    <property type="entry name" value="SHSP"/>
    <property type="match status" value="1"/>
</dbReference>
<dbReference type="InterPro" id="IPR031107">
    <property type="entry name" value="Small_HSP"/>
</dbReference>
<dbReference type="PANTHER" id="PTHR11527">
    <property type="entry name" value="HEAT-SHOCK PROTEIN 20 FAMILY MEMBER"/>
    <property type="match status" value="1"/>
</dbReference>
<feature type="domain" description="SHSP" evidence="5">
    <location>
        <begin position="25"/>
        <end position="133"/>
    </location>
</feature>
<dbReference type="EMBL" id="CP039346">
    <property type="protein sequence ID" value="QCD84394.1"/>
    <property type="molecule type" value="Genomic_DNA"/>
</dbReference>
<gene>
    <name evidence="6" type="ORF">DEO72_LG2g4746</name>
</gene>
<proteinExistence type="inferred from homology"/>
<dbReference type="Pfam" id="PF00011">
    <property type="entry name" value="HSP20"/>
    <property type="match status" value="1"/>
</dbReference>
<dbReference type="InterPro" id="IPR002068">
    <property type="entry name" value="A-crystallin/Hsp20_dom"/>
</dbReference>
<keyword evidence="7" id="KW-1185">Reference proteome</keyword>
<evidence type="ECO:0000256" key="3">
    <source>
        <dbReference type="RuleBase" id="RU003616"/>
    </source>
</evidence>
<dbReference type="InterPro" id="IPR008978">
    <property type="entry name" value="HSP20-like_chaperone"/>
</dbReference>
<evidence type="ECO:0000259" key="5">
    <source>
        <dbReference type="PROSITE" id="PS01031"/>
    </source>
</evidence>
<sequence>MSMVPKANPSEESPFTALSTSDPTQQGSFLSGHFKWEETAEAHMLKGEVPGLRREEVKVDVGNGRVLQVCGQRVVEAEEDGDACRRLHRRVSKFKKCFTLPPDTQPDQMMASMENGVLTVTLPKQNLPIAIAN</sequence>
<keyword evidence="1" id="KW-0346">Stress response</keyword>
<evidence type="ECO:0000256" key="1">
    <source>
        <dbReference type="ARBA" id="ARBA00023016"/>
    </source>
</evidence>
<evidence type="ECO:0000256" key="4">
    <source>
        <dbReference type="SAM" id="MobiDB-lite"/>
    </source>
</evidence>
<comment type="similarity">
    <text evidence="2 3">Belongs to the small heat shock protein (HSP20) family.</text>
</comment>
<dbReference type="Gene3D" id="2.60.40.790">
    <property type="match status" value="1"/>
</dbReference>
<protein>
    <submittedName>
        <fullName evidence="6">HSP20 family protein</fullName>
    </submittedName>
</protein>
<evidence type="ECO:0000313" key="6">
    <source>
        <dbReference type="EMBL" id="QCD84394.1"/>
    </source>
</evidence>
<reference evidence="6 7" key="1">
    <citation type="submission" date="2019-04" db="EMBL/GenBank/DDBJ databases">
        <title>An improved genome assembly and genetic linkage map for asparagus bean, Vigna unguiculata ssp. sesquipedialis.</title>
        <authorList>
            <person name="Xia Q."/>
            <person name="Zhang R."/>
            <person name="Dong Y."/>
        </authorList>
    </citation>
    <scope>NUCLEOTIDE SEQUENCE [LARGE SCALE GENOMIC DNA]</scope>
    <source>
        <tissue evidence="6">Leaf</tissue>
    </source>
</reference>
<dbReference type="AlphaFoldDB" id="A0A4D6L7J7"/>
<dbReference type="SUPFAM" id="SSF49764">
    <property type="entry name" value="HSP20-like chaperones"/>
    <property type="match status" value="1"/>
</dbReference>
<evidence type="ECO:0000313" key="7">
    <source>
        <dbReference type="Proteomes" id="UP000501690"/>
    </source>
</evidence>
<dbReference type="Proteomes" id="UP000501690">
    <property type="component" value="Linkage Group LG2"/>
</dbReference>
<name>A0A4D6L7J7_VIGUN</name>
<feature type="region of interest" description="Disordered" evidence="4">
    <location>
        <begin position="1"/>
        <end position="31"/>
    </location>
</feature>
<organism evidence="6 7">
    <name type="scientific">Vigna unguiculata</name>
    <name type="common">Cowpea</name>
    <dbReference type="NCBI Taxonomy" id="3917"/>
    <lineage>
        <taxon>Eukaryota</taxon>
        <taxon>Viridiplantae</taxon>
        <taxon>Streptophyta</taxon>
        <taxon>Embryophyta</taxon>
        <taxon>Tracheophyta</taxon>
        <taxon>Spermatophyta</taxon>
        <taxon>Magnoliopsida</taxon>
        <taxon>eudicotyledons</taxon>
        <taxon>Gunneridae</taxon>
        <taxon>Pentapetalae</taxon>
        <taxon>rosids</taxon>
        <taxon>fabids</taxon>
        <taxon>Fabales</taxon>
        <taxon>Fabaceae</taxon>
        <taxon>Papilionoideae</taxon>
        <taxon>50 kb inversion clade</taxon>
        <taxon>NPAAA clade</taxon>
        <taxon>indigoferoid/millettioid clade</taxon>
        <taxon>Phaseoleae</taxon>
        <taxon>Vigna</taxon>
    </lineage>
</organism>